<evidence type="ECO:0000259" key="4">
    <source>
        <dbReference type="Pfam" id="PF20629"/>
    </source>
</evidence>
<dbReference type="PANTHER" id="PTHR30536:SF5">
    <property type="entry name" value="ALTRONATE DEHYDRATASE"/>
    <property type="match status" value="1"/>
</dbReference>
<feature type="domain" description="D-galactarate/Altronate dehydratase C-terminal" evidence="4">
    <location>
        <begin position="250"/>
        <end position="378"/>
    </location>
</feature>
<evidence type="ECO:0000256" key="2">
    <source>
        <dbReference type="ARBA" id="ARBA00023239"/>
    </source>
</evidence>
<dbReference type="KEGG" id="pacr:FXN63_16930"/>
<dbReference type="Proteomes" id="UP000325161">
    <property type="component" value="Chromosome"/>
</dbReference>
<accession>A0A5C0AXZ6</accession>
<dbReference type="EMBL" id="CP043046">
    <property type="protein sequence ID" value="QEI07339.1"/>
    <property type="molecule type" value="Genomic_DNA"/>
</dbReference>
<dbReference type="PANTHER" id="PTHR30536">
    <property type="entry name" value="ALTRONATE/GALACTARATE DEHYDRATASE"/>
    <property type="match status" value="1"/>
</dbReference>
<dbReference type="AlphaFoldDB" id="A0A5C0AXZ6"/>
<comment type="similarity">
    <text evidence="1">Belongs to the UxaA family.</text>
</comment>
<reference evidence="5 6" key="1">
    <citation type="submission" date="2019-08" db="EMBL/GenBank/DDBJ databases">
        <title>Amphibian skin-associated Pigmentiphaga: genome sequence and occurrence across geography and hosts.</title>
        <authorList>
            <person name="Bletz M.C."/>
            <person name="Bunk B."/>
            <person name="Sproeer C."/>
            <person name="Biwer P."/>
            <person name="Reiter S."/>
            <person name="Rabemananjara F.C.E."/>
            <person name="Schulz S."/>
            <person name="Overmann J."/>
            <person name="Vences M."/>
        </authorList>
    </citation>
    <scope>NUCLEOTIDE SEQUENCE [LARGE SCALE GENOMIC DNA]</scope>
    <source>
        <strain evidence="5 6">Mada1488</strain>
    </source>
</reference>
<proteinExistence type="inferred from homology"/>
<dbReference type="InterPro" id="IPR048332">
    <property type="entry name" value="GD_AH_C"/>
</dbReference>
<dbReference type="GO" id="GO:0016829">
    <property type="term" value="F:lyase activity"/>
    <property type="evidence" value="ECO:0007669"/>
    <property type="project" value="UniProtKB-KW"/>
</dbReference>
<dbReference type="RefSeq" id="WP_148816386.1">
    <property type="nucleotide sequence ID" value="NZ_CP043046.1"/>
</dbReference>
<sequence length="381" mass="39760">MFPASATFLGYRRDNGRVGIRNHVLVLPVDAAASVAAQAVGRAVHGAVALSHQAGPGLYGADLDLFLRTLIGLGVNANVAAVVVVGANAEQTKWLVDRIAVSGKPVVGFAIQTFGDRNTVLRASRAAAEFVQWASEQQREVVPLSELAVSVSIGDPAPGNGSGYQPTASVVGEVMDALYAQGATLGVGETASLDGYESDAAFRCRDDVVRARLHEVLDRYRDLHQGRRSIAEVPAGWPEAVAVAGIGRIGTSTSIDGILDKAQVPPHAGLWFVDTPSAPAEALTLFAAAGYVLHIFPTDSGNPVGNPVLPVLKVSANTATLQDLAEHLDEDISPSTDGEYGGDTSSARLSALVLRTVNGRLVAAEVTGHQEFALTRLYESA</sequence>
<dbReference type="Pfam" id="PF20629">
    <property type="entry name" value="GD_AH_C"/>
    <property type="match status" value="1"/>
</dbReference>
<dbReference type="OrthoDB" id="9804574at2"/>
<evidence type="ECO:0000256" key="1">
    <source>
        <dbReference type="ARBA" id="ARBA00010986"/>
    </source>
</evidence>
<keyword evidence="6" id="KW-1185">Reference proteome</keyword>
<dbReference type="InterPro" id="IPR052172">
    <property type="entry name" value="UxaA_altronate/galactarate_dh"/>
</dbReference>
<evidence type="ECO:0000259" key="3">
    <source>
        <dbReference type="Pfam" id="PF04295"/>
    </source>
</evidence>
<feature type="domain" description="D-galactarate/Altronate dehydratase second" evidence="3">
    <location>
        <begin position="10"/>
        <end position="134"/>
    </location>
</feature>
<dbReference type="InterPro" id="IPR007392">
    <property type="entry name" value="GD_AH_second"/>
</dbReference>
<keyword evidence="2" id="KW-0456">Lyase</keyword>
<dbReference type="GO" id="GO:0016787">
    <property type="term" value="F:hydrolase activity"/>
    <property type="evidence" value="ECO:0007669"/>
    <property type="project" value="UniProtKB-KW"/>
</dbReference>
<evidence type="ECO:0000313" key="6">
    <source>
        <dbReference type="Proteomes" id="UP000325161"/>
    </source>
</evidence>
<dbReference type="Pfam" id="PF04295">
    <property type="entry name" value="GD_AH_second"/>
    <property type="match status" value="1"/>
</dbReference>
<gene>
    <name evidence="5" type="ORF">FXN63_16930</name>
</gene>
<dbReference type="GO" id="GO:0019698">
    <property type="term" value="P:D-galacturonate catabolic process"/>
    <property type="evidence" value="ECO:0007669"/>
    <property type="project" value="TreeGrafter"/>
</dbReference>
<keyword evidence="5" id="KW-0378">Hydrolase</keyword>
<name>A0A5C0AXZ6_9BURK</name>
<organism evidence="5 6">
    <name type="scientific">Pigmentiphaga aceris</name>
    <dbReference type="NCBI Taxonomy" id="1940612"/>
    <lineage>
        <taxon>Bacteria</taxon>
        <taxon>Pseudomonadati</taxon>
        <taxon>Pseudomonadota</taxon>
        <taxon>Betaproteobacteria</taxon>
        <taxon>Burkholderiales</taxon>
        <taxon>Alcaligenaceae</taxon>
        <taxon>Pigmentiphaga</taxon>
    </lineage>
</organism>
<evidence type="ECO:0000313" key="5">
    <source>
        <dbReference type="EMBL" id="QEI07339.1"/>
    </source>
</evidence>
<protein>
    <submittedName>
        <fullName evidence="5">UxaA family hydrolase</fullName>
    </submittedName>
</protein>